<keyword evidence="3" id="KW-1015">Disulfide bond</keyword>
<dbReference type="Pfam" id="PF08534">
    <property type="entry name" value="Redoxin"/>
    <property type="match status" value="1"/>
</dbReference>
<evidence type="ECO:0000313" key="7">
    <source>
        <dbReference type="EMBL" id="XDV60972.1"/>
    </source>
</evidence>
<dbReference type="PROSITE" id="PS51352">
    <property type="entry name" value="THIOREDOXIN_2"/>
    <property type="match status" value="1"/>
</dbReference>
<keyword evidence="4" id="KW-0676">Redox-active center</keyword>
<dbReference type="SUPFAM" id="SSF52833">
    <property type="entry name" value="Thioredoxin-like"/>
    <property type="match status" value="1"/>
</dbReference>
<dbReference type="AlphaFoldDB" id="A0AB39XW57"/>
<evidence type="ECO:0000256" key="5">
    <source>
        <dbReference type="SAM" id="MobiDB-lite"/>
    </source>
</evidence>
<proteinExistence type="predicted"/>
<accession>A0AB39XW57</accession>
<dbReference type="InterPro" id="IPR011990">
    <property type="entry name" value="TPR-like_helical_dom_sf"/>
</dbReference>
<feature type="compositionally biased region" description="Basic and acidic residues" evidence="5">
    <location>
        <begin position="393"/>
        <end position="404"/>
    </location>
</feature>
<dbReference type="PANTHER" id="PTHR42852">
    <property type="entry name" value="THIOL:DISULFIDE INTERCHANGE PROTEIN DSBE"/>
    <property type="match status" value="1"/>
</dbReference>
<comment type="subcellular location">
    <subcellularLocation>
        <location evidence="1">Cell envelope</location>
    </subcellularLocation>
</comment>
<reference evidence="7" key="1">
    <citation type="submission" date="2024-08" db="EMBL/GenBank/DDBJ databases">
        <authorList>
            <person name="Chaddad Z."/>
            <person name="Lamrabet M."/>
            <person name="Bouhnik O."/>
            <person name="Alami S."/>
            <person name="Wipf D."/>
            <person name="Courty P.E."/>
            <person name="Missbah El Idrissi M."/>
        </authorList>
    </citation>
    <scope>NUCLEOTIDE SEQUENCE</scope>
    <source>
        <strain evidence="7">LLZ17</strain>
    </source>
</reference>
<feature type="region of interest" description="Disordered" evidence="5">
    <location>
        <begin position="385"/>
        <end position="404"/>
    </location>
</feature>
<gene>
    <name evidence="7" type="ORF">AB8Z38_17925</name>
</gene>
<keyword evidence="2" id="KW-0201">Cytochrome c-type biogenesis</keyword>
<dbReference type="InterPro" id="IPR036249">
    <property type="entry name" value="Thioredoxin-like_sf"/>
</dbReference>
<sequence>MTGVTESANQVGAVNVLSVGSRAPSIKAEEWLRGRPVTKFEPGKVYIIEFWATWCAPCIASMANLVILQDRYRSDGVEGIGVAAHEQASTADEARASLDAWLTKSLPNLNFAIAFDYAGQMDKLWMDPSFSVGIPASFVVDRDGRIAFVGHPTQLDIALPKVLNGSWATSDEAKALDAERINTGRRRKLELSQKQALVGPIFARLEPAMKSKDWPAALSAIEEALAAMPDEVTFRGLHAELLLHKMRDLRAGLPVLRQLVRDAIDKKSVVWMSVAIRQLFDPAKDCSDFPHAERFAMGKDLSEHILAANPPQGSEGAKFLSYGAVAQYYYETGERDRAIELVEVALKWLDAAPASDVAKRDIVQCSLQTLASYRSEKLGYEECCSAPQNTAPEKPEPRSPKEAA</sequence>
<evidence type="ECO:0000256" key="4">
    <source>
        <dbReference type="ARBA" id="ARBA00023284"/>
    </source>
</evidence>
<evidence type="ECO:0000256" key="2">
    <source>
        <dbReference type="ARBA" id="ARBA00022748"/>
    </source>
</evidence>
<evidence type="ECO:0000256" key="1">
    <source>
        <dbReference type="ARBA" id="ARBA00004196"/>
    </source>
</evidence>
<feature type="domain" description="Thioredoxin" evidence="6">
    <location>
        <begin position="17"/>
        <end position="181"/>
    </location>
</feature>
<dbReference type="EMBL" id="CP165734">
    <property type="protein sequence ID" value="XDV60972.1"/>
    <property type="molecule type" value="Genomic_DNA"/>
</dbReference>
<name>A0AB39XW57_9BRAD</name>
<dbReference type="InterPro" id="IPR013766">
    <property type="entry name" value="Thioredoxin_domain"/>
</dbReference>
<dbReference type="InterPro" id="IPR050553">
    <property type="entry name" value="Thioredoxin_ResA/DsbE_sf"/>
</dbReference>
<dbReference type="GO" id="GO:0017004">
    <property type="term" value="P:cytochrome complex assembly"/>
    <property type="evidence" value="ECO:0007669"/>
    <property type="project" value="UniProtKB-KW"/>
</dbReference>
<evidence type="ECO:0000256" key="3">
    <source>
        <dbReference type="ARBA" id="ARBA00023157"/>
    </source>
</evidence>
<dbReference type="InterPro" id="IPR013740">
    <property type="entry name" value="Redoxin"/>
</dbReference>
<dbReference type="GO" id="GO:0030313">
    <property type="term" value="C:cell envelope"/>
    <property type="evidence" value="ECO:0007669"/>
    <property type="project" value="UniProtKB-SubCell"/>
</dbReference>
<dbReference type="Gene3D" id="3.40.30.10">
    <property type="entry name" value="Glutaredoxin"/>
    <property type="match status" value="1"/>
</dbReference>
<dbReference type="GO" id="GO:0016491">
    <property type="term" value="F:oxidoreductase activity"/>
    <property type="evidence" value="ECO:0007669"/>
    <property type="project" value="InterPro"/>
</dbReference>
<evidence type="ECO:0000259" key="6">
    <source>
        <dbReference type="PROSITE" id="PS51352"/>
    </source>
</evidence>
<dbReference type="PANTHER" id="PTHR42852:SF6">
    <property type="entry name" value="THIOL:DISULFIDE INTERCHANGE PROTEIN DSBE"/>
    <property type="match status" value="1"/>
</dbReference>
<dbReference type="Gene3D" id="1.25.40.10">
    <property type="entry name" value="Tetratricopeptide repeat domain"/>
    <property type="match status" value="1"/>
</dbReference>
<dbReference type="RefSeq" id="WP_369726316.1">
    <property type="nucleotide sequence ID" value="NZ_CP165734.1"/>
</dbReference>
<dbReference type="CDD" id="cd02966">
    <property type="entry name" value="TlpA_like_family"/>
    <property type="match status" value="1"/>
</dbReference>
<organism evidence="7">
    <name type="scientific">Bradyrhizobium sp. LLZ17</name>
    <dbReference type="NCBI Taxonomy" id="3239388"/>
    <lineage>
        <taxon>Bacteria</taxon>
        <taxon>Pseudomonadati</taxon>
        <taxon>Pseudomonadota</taxon>
        <taxon>Alphaproteobacteria</taxon>
        <taxon>Hyphomicrobiales</taxon>
        <taxon>Nitrobacteraceae</taxon>
        <taxon>Bradyrhizobium</taxon>
    </lineage>
</organism>
<protein>
    <submittedName>
        <fullName evidence="7">TlpA disulfide reductase family protein</fullName>
    </submittedName>
</protein>
<dbReference type="GO" id="GO:0006950">
    <property type="term" value="P:response to stress"/>
    <property type="evidence" value="ECO:0007669"/>
    <property type="project" value="UniProtKB-ARBA"/>
</dbReference>